<name>Q16BC3_ROSDO</name>
<reference evidence="1 2" key="1">
    <citation type="journal article" date="2007" name="J. Bacteriol.">
        <title>The complete genome sequence of Roseobacter denitrificans reveals a mixotrophic rather than photosynthetic metabolism.</title>
        <authorList>
            <person name="Swingley W.D."/>
            <person name="Sadekar S."/>
            <person name="Mastrian S.D."/>
            <person name="Matthies H.J."/>
            <person name="Hao J."/>
            <person name="Ramos H."/>
            <person name="Acharya C.R."/>
            <person name="Conrad A.L."/>
            <person name="Taylor H.L."/>
            <person name="Dejesa L.C."/>
            <person name="Shah M.K."/>
            <person name="O'huallachain M.E."/>
            <person name="Lince M.T."/>
            <person name="Blankenship R.E."/>
            <person name="Beatty J.T."/>
            <person name="Touchman J.W."/>
        </authorList>
    </citation>
    <scope>NUCLEOTIDE SEQUENCE [LARGE SCALE GENOMIC DNA]</scope>
    <source>
        <strain evidence="2">ATCC 33942 / OCh 114</strain>
    </source>
</reference>
<organism evidence="1 2">
    <name type="scientific">Roseobacter denitrificans (strain ATCC 33942 / OCh 114)</name>
    <name type="common">Erythrobacter sp. (strain OCh 114)</name>
    <name type="synonym">Roseobacter denitrificans</name>
    <dbReference type="NCBI Taxonomy" id="375451"/>
    <lineage>
        <taxon>Bacteria</taxon>
        <taxon>Pseudomonadati</taxon>
        <taxon>Pseudomonadota</taxon>
        <taxon>Alphaproteobacteria</taxon>
        <taxon>Rhodobacterales</taxon>
        <taxon>Roseobacteraceae</taxon>
        <taxon>Roseobacter</taxon>
    </lineage>
</organism>
<dbReference type="EMBL" id="CP000362">
    <property type="protein sequence ID" value="ABG30720.1"/>
    <property type="molecule type" value="Genomic_DNA"/>
</dbReference>
<keyword evidence="2" id="KW-1185">Reference proteome</keyword>
<gene>
    <name evidence="1" type="ordered locus">RD1_1058</name>
</gene>
<evidence type="ECO:0000313" key="2">
    <source>
        <dbReference type="Proteomes" id="UP000007029"/>
    </source>
</evidence>
<sequence length="36" mass="3811">MFQTAQGHFFGSAVQLMPDATGGRPAEVVAYPDVSK</sequence>
<dbReference type="Proteomes" id="UP000007029">
    <property type="component" value="Chromosome"/>
</dbReference>
<dbReference type="STRING" id="375451.RD1_1058"/>
<dbReference type="HOGENOM" id="CLU_3358204_0_0_5"/>
<evidence type="ECO:0000313" key="1">
    <source>
        <dbReference type="EMBL" id="ABG30720.1"/>
    </source>
</evidence>
<accession>Q16BC3</accession>
<dbReference type="KEGG" id="rde:RD1_1058"/>
<proteinExistence type="predicted"/>
<protein>
    <submittedName>
        <fullName evidence="1">Uncharacterized protein</fullName>
    </submittedName>
</protein>
<dbReference type="AlphaFoldDB" id="Q16BC3"/>